<sequence length="371" mass="40540">MDPALQRTLELLLIVGIGLLLQKRLAGRQQLEGIKLIILNVALPATIFLALLKVELKPGLLLLPGLALAFNLAMFLAVRYALPLFAPRHGAPQRRTLALMLPSLAPGLSCYPFIMAYMDESSLALAALADVGNKFFGLILLYLLAMHWYHQGGRPTDRKAPVAKKLRGLFLSLVREPINLVIGTAIILLIAGLNLESLPGFIAAAINRFSVMMVALVLLFIGMAVRVSLSDLRTIALLLSWRSGLALLFSSLMLLLLPALTPALALLVIVFPQSSCSFWPYAHMHLVSEREKAETRTQPTFDNGFAVNLLACSLPFSSGMILLLFNFSETLAHTWVLATAGLTLVALSLLPRIWQVALRKLRSAIPENVMP</sequence>
<feature type="transmembrane region" description="Helical" evidence="2">
    <location>
        <begin position="97"/>
        <end position="118"/>
    </location>
</feature>
<feature type="transmembrane region" description="Helical" evidence="2">
    <location>
        <begin position="60"/>
        <end position="85"/>
    </location>
</feature>
<accession>A4CGS9</accession>
<dbReference type="AlphaFoldDB" id="A4CGS9"/>
<evidence type="ECO:0000256" key="2">
    <source>
        <dbReference type="SAM" id="Phobius"/>
    </source>
</evidence>
<keyword evidence="2" id="KW-1133">Transmembrane helix</keyword>
<proteinExistence type="predicted"/>
<feature type="transmembrane region" description="Helical" evidence="2">
    <location>
        <begin position="34"/>
        <end position="54"/>
    </location>
</feature>
<feature type="transmembrane region" description="Helical" evidence="2">
    <location>
        <begin position="263"/>
        <end position="282"/>
    </location>
</feature>
<keyword evidence="2" id="KW-0812">Transmembrane</keyword>
<dbReference type="STRING" id="313596.RB2501_04545"/>
<dbReference type="HOGENOM" id="CLU_745429_0_0_10"/>
<dbReference type="RefSeq" id="WP_012813832.1">
    <property type="nucleotide sequence ID" value="NC_013222.1"/>
</dbReference>
<feature type="transmembrane region" description="Helical" evidence="2">
    <location>
        <begin position="331"/>
        <end position="350"/>
    </location>
</feature>
<evidence type="ECO:0000313" key="3">
    <source>
        <dbReference type="EMBL" id="EAR16137.1"/>
    </source>
</evidence>
<evidence type="ECO:0000313" key="4">
    <source>
        <dbReference type="Proteomes" id="UP000009049"/>
    </source>
</evidence>
<keyword evidence="1" id="KW-0813">Transport</keyword>
<keyword evidence="4" id="KW-1185">Reference proteome</keyword>
<evidence type="ECO:0000256" key="1">
    <source>
        <dbReference type="ARBA" id="ARBA00022448"/>
    </source>
</evidence>
<evidence type="ECO:0008006" key="5">
    <source>
        <dbReference type="Google" id="ProtNLM"/>
    </source>
</evidence>
<gene>
    <name evidence="3" type="ordered locus">RB2501_04545</name>
</gene>
<dbReference type="Proteomes" id="UP000009049">
    <property type="component" value="Chromosome"/>
</dbReference>
<feature type="transmembrane region" description="Helical" evidence="2">
    <location>
        <begin position="6"/>
        <end position="22"/>
    </location>
</feature>
<reference evidence="3 4" key="1">
    <citation type="journal article" date="2009" name="J. Bacteriol.">
        <title>Complete genome sequence of Robiginitalea biformata HTCC2501.</title>
        <authorList>
            <person name="Oh H.M."/>
            <person name="Giovannoni S.J."/>
            <person name="Lee K."/>
            <person name="Ferriera S."/>
            <person name="Johnson J."/>
            <person name="Cho J.C."/>
        </authorList>
    </citation>
    <scope>NUCLEOTIDE SEQUENCE [LARGE SCALE GENOMIC DNA]</scope>
    <source>
        <strain evidence="4">ATCC BAA-864 / HTCC2501 / KCTC 12146</strain>
    </source>
</reference>
<dbReference type="EMBL" id="CP001712">
    <property type="protein sequence ID" value="EAR16137.1"/>
    <property type="molecule type" value="Genomic_DNA"/>
</dbReference>
<dbReference type="KEGG" id="rbi:RB2501_04545"/>
<dbReference type="eggNOG" id="COG0679">
    <property type="taxonomic scope" value="Bacteria"/>
</dbReference>
<dbReference type="PANTHER" id="PTHR36838:SF3">
    <property type="entry name" value="TRANSPORTER AUXIN EFFLUX CARRIER EC FAMILY"/>
    <property type="match status" value="1"/>
</dbReference>
<feature type="transmembrane region" description="Helical" evidence="2">
    <location>
        <begin position="303"/>
        <end position="325"/>
    </location>
</feature>
<feature type="transmembrane region" description="Helical" evidence="2">
    <location>
        <begin position="169"/>
        <end position="195"/>
    </location>
</feature>
<protein>
    <recommendedName>
        <fullName evidence="5">Permease</fullName>
    </recommendedName>
</protein>
<keyword evidence="2" id="KW-0472">Membrane</keyword>
<organism evidence="3 4">
    <name type="scientific">Robiginitalea biformata (strain ATCC BAA-864 / DSM 15991 / KCTC 12146 / HTCC2501)</name>
    <dbReference type="NCBI Taxonomy" id="313596"/>
    <lineage>
        <taxon>Bacteria</taxon>
        <taxon>Pseudomonadati</taxon>
        <taxon>Bacteroidota</taxon>
        <taxon>Flavobacteriia</taxon>
        <taxon>Flavobacteriales</taxon>
        <taxon>Flavobacteriaceae</taxon>
        <taxon>Robiginitalea</taxon>
    </lineage>
</organism>
<feature type="transmembrane region" description="Helical" evidence="2">
    <location>
        <begin position="124"/>
        <end position="149"/>
    </location>
</feature>
<feature type="transmembrane region" description="Helical" evidence="2">
    <location>
        <begin position="235"/>
        <end position="257"/>
    </location>
</feature>
<name>A4CGS9_ROBBH</name>
<feature type="transmembrane region" description="Helical" evidence="2">
    <location>
        <begin position="201"/>
        <end position="223"/>
    </location>
</feature>
<dbReference type="PANTHER" id="PTHR36838">
    <property type="entry name" value="AUXIN EFFLUX CARRIER FAMILY PROTEIN"/>
    <property type="match status" value="1"/>
</dbReference>
<dbReference type="OrthoDB" id="1490711at2"/>